<dbReference type="AlphaFoldDB" id="A0A6A4KXH2"/>
<dbReference type="OrthoDB" id="416253at2759"/>
<feature type="domain" description="NADP-dependent oxidoreductase" evidence="1">
    <location>
        <begin position="31"/>
        <end position="98"/>
    </location>
</feature>
<reference evidence="2 3" key="1">
    <citation type="journal article" date="2019" name="Genome Biol. Evol.">
        <title>The Rhododendron genome and chromosomal organization provide insight into shared whole-genome duplications across the heath family (Ericaceae).</title>
        <authorList>
            <person name="Soza V.L."/>
            <person name="Lindsley D."/>
            <person name="Waalkes A."/>
            <person name="Ramage E."/>
            <person name="Patwardhan R.P."/>
            <person name="Burton J.N."/>
            <person name="Adey A."/>
            <person name="Kumar A."/>
            <person name="Qiu R."/>
            <person name="Shendure J."/>
            <person name="Hall B."/>
        </authorList>
    </citation>
    <scope>NUCLEOTIDE SEQUENCE [LARGE SCALE GENOMIC DNA]</scope>
    <source>
        <strain evidence="2">RSF 1966-606</strain>
    </source>
</reference>
<evidence type="ECO:0000313" key="3">
    <source>
        <dbReference type="Proteomes" id="UP000428333"/>
    </source>
</evidence>
<sequence>MVSIPEIQIPLSELGSMPNTNTHSTRIPLLGYGTASWPFGESEEIMKGSFLTAIKLGYRHFDTASVYQSEQCLGEAISRALELGLIESRGELFVTSKLWLSNPQFIVCLFVREKVCLRWVYEQGASVLVKSFNEERMRENLDIFGWKLSSEESLKIDQIPQRKAYRGLEFVSDAGPFKSVEELWDGEI</sequence>
<dbReference type="Pfam" id="PF00248">
    <property type="entry name" value="Aldo_ket_red"/>
    <property type="match status" value="1"/>
</dbReference>
<dbReference type="SUPFAM" id="SSF51430">
    <property type="entry name" value="NAD(P)-linked oxidoreductase"/>
    <property type="match status" value="2"/>
</dbReference>
<dbReference type="InterPro" id="IPR018170">
    <property type="entry name" value="Aldo/ket_reductase_CS"/>
</dbReference>
<accession>A0A6A4KXH2</accession>
<dbReference type="Gene3D" id="3.20.20.100">
    <property type="entry name" value="NADP-dependent oxidoreductase domain"/>
    <property type="match status" value="2"/>
</dbReference>
<feature type="non-terminal residue" evidence="2">
    <location>
        <position position="1"/>
    </location>
</feature>
<proteinExistence type="predicted"/>
<keyword evidence="3" id="KW-1185">Reference proteome</keyword>
<organism evidence="2 3">
    <name type="scientific">Rhododendron williamsianum</name>
    <dbReference type="NCBI Taxonomy" id="262921"/>
    <lineage>
        <taxon>Eukaryota</taxon>
        <taxon>Viridiplantae</taxon>
        <taxon>Streptophyta</taxon>
        <taxon>Embryophyta</taxon>
        <taxon>Tracheophyta</taxon>
        <taxon>Spermatophyta</taxon>
        <taxon>Magnoliopsida</taxon>
        <taxon>eudicotyledons</taxon>
        <taxon>Gunneridae</taxon>
        <taxon>Pentapetalae</taxon>
        <taxon>asterids</taxon>
        <taxon>Ericales</taxon>
        <taxon>Ericaceae</taxon>
        <taxon>Ericoideae</taxon>
        <taxon>Rhodoreae</taxon>
        <taxon>Rhododendron</taxon>
    </lineage>
</organism>
<comment type="caution">
    <text evidence="2">The sequence shown here is derived from an EMBL/GenBank/DDBJ whole genome shotgun (WGS) entry which is preliminary data.</text>
</comment>
<dbReference type="GO" id="GO:0016491">
    <property type="term" value="F:oxidoreductase activity"/>
    <property type="evidence" value="ECO:0007669"/>
    <property type="project" value="InterPro"/>
</dbReference>
<dbReference type="InterPro" id="IPR023210">
    <property type="entry name" value="NADP_OxRdtase_dom"/>
</dbReference>
<dbReference type="PANTHER" id="PTHR11732">
    <property type="entry name" value="ALDO/KETO REDUCTASE"/>
    <property type="match status" value="1"/>
</dbReference>
<gene>
    <name evidence="2" type="ORF">C3L33_20474</name>
</gene>
<name>A0A6A4KXH2_9ERIC</name>
<evidence type="ECO:0000313" key="2">
    <source>
        <dbReference type="EMBL" id="KAE9447637.1"/>
    </source>
</evidence>
<dbReference type="PROSITE" id="PS00063">
    <property type="entry name" value="ALDOKETO_REDUCTASE_3"/>
    <property type="match status" value="1"/>
</dbReference>
<dbReference type="Proteomes" id="UP000428333">
    <property type="component" value="Linkage Group LG12"/>
</dbReference>
<dbReference type="EMBL" id="QEFC01003495">
    <property type="protein sequence ID" value="KAE9447637.1"/>
    <property type="molecule type" value="Genomic_DNA"/>
</dbReference>
<protein>
    <recommendedName>
        <fullName evidence="1">NADP-dependent oxidoreductase domain-containing protein</fullName>
    </recommendedName>
</protein>
<dbReference type="InterPro" id="IPR036812">
    <property type="entry name" value="NAD(P)_OxRdtase_dom_sf"/>
</dbReference>
<evidence type="ECO:0000259" key="1">
    <source>
        <dbReference type="Pfam" id="PF00248"/>
    </source>
</evidence>
<dbReference type="PROSITE" id="PS00798">
    <property type="entry name" value="ALDOKETO_REDUCTASE_1"/>
    <property type="match status" value="1"/>
</dbReference>
<dbReference type="InterPro" id="IPR020471">
    <property type="entry name" value="AKR"/>
</dbReference>